<proteinExistence type="predicted"/>
<dbReference type="SMART" id="SM01271">
    <property type="entry name" value="LSM14"/>
    <property type="match status" value="1"/>
</dbReference>
<evidence type="ECO:0000313" key="3">
    <source>
        <dbReference type="EMBL" id="RWR81939.1"/>
    </source>
</evidence>
<protein>
    <submittedName>
        <fullName evidence="3">Protein decapping 5</fullName>
    </submittedName>
</protein>
<dbReference type="PANTHER" id="PTHR13586">
    <property type="entry name" value="SCD6 PROTEIN-RELATED"/>
    <property type="match status" value="1"/>
</dbReference>
<feature type="region of interest" description="Disordered" evidence="1">
    <location>
        <begin position="165"/>
        <end position="192"/>
    </location>
</feature>
<dbReference type="Proteomes" id="UP000283530">
    <property type="component" value="Unassembled WGS sequence"/>
</dbReference>
<evidence type="ECO:0000256" key="1">
    <source>
        <dbReference type="SAM" id="MobiDB-lite"/>
    </source>
</evidence>
<feature type="domain" description="Lsm14-like N-terminal" evidence="2">
    <location>
        <begin position="15"/>
        <end position="130"/>
    </location>
</feature>
<feature type="compositionally biased region" description="Polar residues" evidence="1">
    <location>
        <begin position="170"/>
        <end position="187"/>
    </location>
</feature>
<comment type="caution">
    <text evidence="3">The sequence shown here is derived from an EMBL/GenBank/DDBJ whole genome shotgun (WGS) entry which is preliminary data.</text>
</comment>
<name>A0A443NTT6_9MAGN</name>
<dbReference type="PANTHER" id="PTHR13586:SF0">
    <property type="entry name" value="TRAILER HITCH, ISOFORM H"/>
    <property type="match status" value="1"/>
</dbReference>
<dbReference type="InterPro" id="IPR010920">
    <property type="entry name" value="LSM_dom_sf"/>
</dbReference>
<dbReference type="GO" id="GO:0033962">
    <property type="term" value="P:P-body assembly"/>
    <property type="evidence" value="ECO:0007669"/>
    <property type="project" value="TreeGrafter"/>
</dbReference>
<gene>
    <name evidence="3" type="ORF">CKAN_01064500</name>
</gene>
<dbReference type="GO" id="GO:0034063">
    <property type="term" value="P:stress granule assembly"/>
    <property type="evidence" value="ECO:0007669"/>
    <property type="project" value="TreeGrafter"/>
</dbReference>
<organism evidence="3 4">
    <name type="scientific">Cinnamomum micranthum f. kanehirae</name>
    <dbReference type="NCBI Taxonomy" id="337451"/>
    <lineage>
        <taxon>Eukaryota</taxon>
        <taxon>Viridiplantae</taxon>
        <taxon>Streptophyta</taxon>
        <taxon>Embryophyta</taxon>
        <taxon>Tracheophyta</taxon>
        <taxon>Spermatophyta</taxon>
        <taxon>Magnoliopsida</taxon>
        <taxon>Magnoliidae</taxon>
        <taxon>Laurales</taxon>
        <taxon>Lauraceae</taxon>
        <taxon>Cinnamomum</taxon>
    </lineage>
</organism>
<dbReference type="AlphaFoldDB" id="A0A443NTT6"/>
<dbReference type="GO" id="GO:0000932">
    <property type="term" value="C:P-body"/>
    <property type="evidence" value="ECO:0007669"/>
    <property type="project" value="TreeGrafter"/>
</dbReference>
<keyword evidence="4" id="KW-1185">Reference proteome</keyword>
<sequence>MAAKAEASGSGGGAGSFDSYLGKLISLTSMAEIRYEGILVHINMEEFVFGLRNVRSFGTEGRKKDGPQISPSDEVSEYIRFHGSDIKFMSAPQSVSVFGGPSTSSQAETSVPSLVTLHQLIQPGPTTVSSVQPLQTGKDVEAVRPPLPVASASAPAAREAQASLLPMPTLSDQKLNGTGLLTDQSNGVHERGRGNEISFSFSFLV</sequence>
<dbReference type="SUPFAM" id="SSF50182">
    <property type="entry name" value="Sm-like ribonucleoproteins"/>
    <property type="match status" value="1"/>
</dbReference>
<dbReference type="STRING" id="337451.A0A443NTT6"/>
<evidence type="ECO:0000259" key="2">
    <source>
        <dbReference type="SMART" id="SM01271"/>
    </source>
</evidence>
<reference evidence="3 4" key="1">
    <citation type="journal article" date="2019" name="Nat. Plants">
        <title>Stout camphor tree genome fills gaps in understanding of flowering plant genome evolution.</title>
        <authorList>
            <person name="Chaw S.M."/>
            <person name="Liu Y.C."/>
            <person name="Wu Y.W."/>
            <person name="Wang H.Y."/>
            <person name="Lin C.I."/>
            <person name="Wu C.S."/>
            <person name="Ke H.M."/>
            <person name="Chang L.Y."/>
            <person name="Hsu C.Y."/>
            <person name="Yang H.T."/>
            <person name="Sudianto E."/>
            <person name="Hsu M.H."/>
            <person name="Wu K.P."/>
            <person name="Wang L.N."/>
            <person name="Leebens-Mack J.H."/>
            <person name="Tsai I.J."/>
        </authorList>
    </citation>
    <scope>NUCLEOTIDE SEQUENCE [LARGE SCALE GENOMIC DNA]</scope>
    <source>
        <strain evidence="4">cv. Chaw 1501</strain>
        <tissue evidence="3">Young leaves</tissue>
    </source>
</reference>
<dbReference type="CDD" id="cd01736">
    <property type="entry name" value="LSm14_N"/>
    <property type="match status" value="1"/>
</dbReference>
<dbReference type="InterPro" id="IPR025609">
    <property type="entry name" value="Lsm14-like_N"/>
</dbReference>
<accession>A0A443NTT6</accession>
<evidence type="ECO:0000313" key="4">
    <source>
        <dbReference type="Proteomes" id="UP000283530"/>
    </source>
</evidence>
<dbReference type="Gene3D" id="2.30.30.100">
    <property type="match status" value="1"/>
</dbReference>
<dbReference type="EMBL" id="QPKB01000004">
    <property type="protein sequence ID" value="RWR81939.1"/>
    <property type="molecule type" value="Genomic_DNA"/>
</dbReference>
<dbReference type="OrthoDB" id="21539at2759"/>
<dbReference type="GO" id="GO:0003729">
    <property type="term" value="F:mRNA binding"/>
    <property type="evidence" value="ECO:0007669"/>
    <property type="project" value="TreeGrafter"/>
</dbReference>
<dbReference type="Pfam" id="PF12701">
    <property type="entry name" value="LSM14"/>
    <property type="match status" value="1"/>
</dbReference>